<dbReference type="EMBL" id="FORQ01000001">
    <property type="protein sequence ID" value="SFI63190.1"/>
    <property type="molecule type" value="Genomic_DNA"/>
</dbReference>
<evidence type="ECO:0000313" key="2">
    <source>
        <dbReference type="EMBL" id="SFI63190.1"/>
    </source>
</evidence>
<name>A0A1I3JSU5_9FLAO</name>
<keyword evidence="3" id="KW-1185">Reference proteome</keyword>
<dbReference type="InterPro" id="IPR036761">
    <property type="entry name" value="TTHA0802/YceI-like_sf"/>
</dbReference>
<dbReference type="Gene3D" id="2.40.128.110">
    <property type="entry name" value="Lipid/polyisoprenoid-binding, YceI-like"/>
    <property type="match status" value="1"/>
</dbReference>
<evidence type="ECO:0000313" key="3">
    <source>
        <dbReference type="Proteomes" id="UP000242560"/>
    </source>
</evidence>
<dbReference type="RefSeq" id="WP_089818106.1">
    <property type="nucleotide sequence ID" value="NZ_FORQ01000001.1"/>
</dbReference>
<sequence length="167" mass="19201">MKTQIFILLFISALFSAQKNILEINGWTNINTFKCVENQFKGSANVYSFTGVQLPNIAFKITNFDCGNKMMTGDFQKTLKADKFPELTIKFLQFKKTSSNTFQAVVDVKMMTVSRKYPIEFTYFQNSLMGNKRLKFSDFQIVPPKKMGGMVYVKDELDLVFSLKTND</sequence>
<dbReference type="AlphaFoldDB" id="A0A1I3JSU5"/>
<dbReference type="Proteomes" id="UP000242560">
    <property type="component" value="Unassembled WGS sequence"/>
</dbReference>
<feature type="domain" description="Lipid/polyisoprenoid-binding YceI-like" evidence="1">
    <location>
        <begin position="55"/>
        <end position="164"/>
    </location>
</feature>
<dbReference type="SUPFAM" id="SSF101874">
    <property type="entry name" value="YceI-like"/>
    <property type="match status" value="1"/>
</dbReference>
<proteinExistence type="predicted"/>
<gene>
    <name evidence="2" type="ORF">SAMN05421638_0356</name>
</gene>
<evidence type="ECO:0000259" key="1">
    <source>
        <dbReference type="Pfam" id="PF04264"/>
    </source>
</evidence>
<organism evidence="2 3">
    <name type="scientific">Kaistella treverensis</name>
    <dbReference type="NCBI Taxonomy" id="631455"/>
    <lineage>
        <taxon>Bacteria</taxon>
        <taxon>Pseudomonadati</taxon>
        <taxon>Bacteroidota</taxon>
        <taxon>Flavobacteriia</taxon>
        <taxon>Flavobacteriales</taxon>
        <taxon>Weeksellaceae</taxon>
        <taxon>Chryseobacterium group</taxon>
        <taxon>Kaistella</taxon>
    </lineage>
</organism>
<accession>A0A1I3JSU5</accession>
<reference evidence="3" key="1">
    <citation type="submission" date="2016-10" db="EMBL/GenBank/DDBJ databases">
        <authorList>
            <person name="Varghese N."/>
            <person name="Submissions S."/>
        </authorList>
    </citation>
    <scope>NUCLEOTIDE SEQUENCE [LARGE SCALE GENOMIC DNA]</scope>
    <source>
        <strain evidence="3">DSM 22251</strain>
    </source>
</reference>
<dbReference type="InterPro" id="IPR007372">
    <property type="entry name" value="Lipid/polyisoprenoid-bd_YceI"/>
</dbReference>
<dbReference type="Pfam" id="PF04264">
    <property type="entry name" value="YceI"/>
    <property type="match status" value="1"/>
</dbReference>
<protein>
    <submittedName>
        <fullName evidence="2">YceI-like domain-containing protein</fullName>
    </submittedName>
</protein>